<feature type="region of interest" description="Disordered" evidence="13">
    <location>
        <begin position="1339"/>
        <end position="1399"/>
    </location>
</feature>
<evidence type="ECO:0000259" key="14">
    <source>
        <dbReference type="SMART" id="SM00968"/>
    </source>
</evidence>
<comment type="subcellular location">
    <subcellularLocation>
        <location evidence="1 11">Nucleus</location>
    </subcellularLocation>
</comment>
<accession>A0AAU9FFI6</accession>
<comment type="similarity">
    <text evidence="2">Belongs to the SMC family. SMC4 subfamily.</text>
</comment>
<protein>
    <recommendedName>
        <fullName evidence="11">Structural maintenance of chromosomes protein</fullName>
    </recommendedName>
</protein>
<keyword evidence="16" id="KW-1185">Reference proteome</keyword>
<keyword evidence="10" id="KW-0131">Cell cycle</keyword>
<dbReference type="InterPro" id="IPR036277">
    <property type="entry name" value="SMC_hinge_sf"/>
</dbReference>
<dbReference type="GO" id="GO:0007076">
    <property type="term" value="P:mitotic chromosome condensation"/>
    <property type="evidence" value="ECO:0007669"/>
    <property type="project" value="TreeGrafter"/>
</dbReference>
<keyword evidence="5" id="KW-0498">Mitosis</keyword>
<keyword evidence="9 11" id="KW-0539">Nucleus</keyword>
<feature type="coiled-coil region" evidence="12">
    <location>
        <begin position="787"/>
        <end position="1017"/>
    </location>
</feature>
<keyword evidence="7 12" id="KW-0175">Coiled coil</keyword>
<evidence type="ECO:0000256" key="9">
    <source>
        <dbReference type="ARBA" id="ARBA00023242"/>
    </source>
</evidence>
<dbReference type="Gene3D" id="3.30.70.1620">
    <property type="match status" value="1"/>
</dbReference>
<dbReference type="PANTHER" id="PTHR18937:SF172">
    <property type="entry name" value="STRUCTURAL MAINTENANCE OF CHROMOSOMES PROTEIN"/>
    <property type="match status" value="1"/>
</dbReference>
<feature type="coiled-coil region" evidence="12">
    <location>
        <begin position="549"/>
        <end position="583"/>
    </location>
</feature>
<keyword evidence="6" id="KW-0067">ATP-binding</keyword>
<sequence>MSPSTATPKAGGGRRSGQYRMPQMQVQQQLRAQQAADDDDAAMDALDDAMVCDDEEGGTRIGDIYIPPPIPPHCSMESTGPRLIIKKIVNRNFKSYANEVTLGPFHQSFTAIIGPNGSGKSNVIDSMMFVFGCRANRIRCKRVSTLIHKSSRFPDLRSCSVAVHFEQIVDKGDGTCETVAGSEIAVERTAMSDNSSYYQINGRRAQVKDVVKLLKTHHVDLEHNRFLILQGEVESIAMMKPKGLTENETGMLEYLEDIVGTQRYKQPLDQINQRVDQLTDDRTEKHNRCKLAERDMKDLEQPFNEAVEYLRKENDLVRTKSWVYQKSISLKKISLAEHTKEHEKCAETLKTHDEATNALKQERAEKEEIIRKEIEAFEALVKQRDQVKKKLVSAERACTEVQSTMENTNKQRKKDKAQIEKNEKELEDLRTLPERNQLEIAECNKKLERLEKDKVALNEELEKQLHELKQKTEPLTEQRLKLSDELVGLKEQVNSSKAALQVHESELRMLKQVETTETRKYESLMSSYQQSQQSLDEMVGKVAQLKQGIPEMKTEIASKSAEVEKLTKEERNLSTKCTKLRDEINERSRNMQFQQSNNRVLDFLMRQKMEGKIPGILGRLGNLGGIDAKYDVAISTAAGGRLDNIVTENFDTASLCIAALKKHNVGRATFISLENIKDLKADSCSTIKTPENVARLYDLVNVEDDRVRVAFYFALRNTLVATDLEQGTRIAYGRQRYRVVTLRGDMIELTGTMSGGGKTVIRGKMGTQVQTKTAESADSSTSQTAALEDMQIQAEELQTRINYCQEQQGRLEREVQTMQQTVQRNEAEYKRLEVSITSLEQQMASNQKQCDMQRQKMLKKTTDEGAVKLLEEQIETAKQELEQAVFAEQAMSSQIEEIQAQYTALRNDNVKPVEAKIKKTATQIEKLSANIRSMNVALSTAERNIEKITENNNNLRENIKTAEEKLRALNDQRQRFQEHKEDLEKAAEEAAEAIDNAKSQSSDLKKQIDELSKQENQRNIDRIEMEAKVQSVKGIIDRMVNVEIPGYQAKLKPLKLNDIPGETEPLMPLKELTEDELNAEALSDMQYKETVLEEQLQKKPNLNCIKDFNEKRNVYLDRVRVLEDITSKRNEMRDKFEEVRKRRYKEFMDGFGIITHKLKEMYQMITQGGDAELELVDSMDPFTEGVNFTVRPPKKSWKYISNLSGGEKTLSSLALVFALHYYKPSPLYFMDEIDAALDFKNVSIVAHYIKERTKNAQFIIVSLRVNMFELANHLVGIYKVNDCTQNITMLNKPPQLPEQPPRMACTMGATIASNLNAEENTTCMENTIIPRTNSNVEHPLQEEQQQEQQLSTVGPGRDTTFAPPVESTAMSQAIQEANATGRSTTNMSLDSPPNSPPQA</sequence>
<evidence type="ECO:0000256" key="5">
    <source>
        <dbReference type="ARBA" id="ARBA00022776"/>
    </source>
</evidence>
<evidence type="ECO:0000256" key="13">
    <source>
        <dbReference type="SAM" id="MobiDB-lite"/>
    </source>
</evidence>
<evidence type="ECO:0000256" key="6">
    <source>
        <dbReference type="ARBA" id="ARBA00022840"/>
    </source>
</evidence>
<evidence type="ECO:0000256" key="11">
    <source>
        <dbReference type="PIRNR" id="PIRNR005719"/>
    </source>
</evidence>
<dbReference type="SUPFAM" id="SSF52540">
    <property type="entry name" value="P-loop containing nucleoside triphosphate hydrolases"/>
    <property type="match status" value="1"/>
</dbReference>
<feature type="compositionally biased region" description="Polar residues" evidence="13">
    <location>
        <begin position="1368"/>
        <end position="1392"/>
    </location>
</feature>
<dbReference type="PIRSF" id="PIRSF005719">
    <property type="entry name" value="SMC"/>
    <property type="match status" value="1"/>
</dbReference>
<feature type="domain" description="SMC hinge" evidence="14">
    <location>
        <begin position="614"/>
        <end position="731"/>
    </location>
</feature>
<proteinExistence type="inferred from homology"/>
<evidence type="ECO:0000256" key="1">
    <source>
        <dbReference type="ARBA" id="ARBA00004123"/>
    </source>
</evidence>
<dbReference type="PANTHER" id="PTHR18937">
    <property type="entry name" value="STRUCTURAL MAINTENANCE OF CHROMOSOMES SMC FAMILY MEMBER"/>
    <property type="match status" value="1"/>
</dbReference>
<dbReference type="InterPro" id="IPR003395">
    <property type="entry name" value="RecF/RecN/SMC_N"/>
</dbReference>
<dbReference type="InterPro" id="IPR024704">
    <property type="entry name" value="SMC"/>
</dbReference>
<dbReference type="EMBL" id="AP029264">
    <property type="protein sequence ID" value="BFF94349.1"/>
    <property type="molecule type" value="Genomic_DNA"/>
</dbReference>
<evidence type="ECO:0000313" key="16">
    <source>
        <dbReference type="Proteomes" id="UP001500889"/>
    </source>
</evidence>
<dbReference type="SUPFAM" id="SSF75553">
    <property type="entry name" value="Smc hinge domain"/>
    <property type="match status" value="1"/>
</dbReference>
<dbReference type="InterPro" id="IPR010935">
    <property type="entry name" value="SMC_hinge"/>
</dbReference>
<dbReference type="GO" id="GO:0051301">
    <property type="term" value="P:cell division"/>
    <property type="evidence" value="ECO:0007669"/>
    <property type="project" value="UniProtKB-KW"/>
</dbReference>
<reference evidence="15 16" key="1">
    <citation type="submission" date="2024-02" db="EMBL/GenBank/DDBJ databases">
        <title>A chromosome-level genome assembly of Drosophila madeirensis, a fruit fly species endemic to Madeira island.</title>
        <authorList>
            <person name="Tomihara K."/>
            <person name="Llopart A."/>
            <person name="Yamamoto D."/>
        </authorList>
    </citation>
    <scope>NUCLEOTIDE SEQUENCE [LARGE SCALE GENOMIC DNA]</scope>
    <source>
        <strain evidence="15 16">RF1</strain>
    </source>
</reference>
<keyword evidence="3" id="KW-0132">Cell division</keyword>
<dbReference type="Gene3D" id="3.40.50.300">
    <property type="entry name" value="P-loop containing nucleotide triphosphate hydrolases"/>
    <property type="match status" value="2"/>
</dbReference>
<dbReference type="GO" id="GO:0016887">
    <property type="term" value="F:ATP hydrolysis activity"/>
    <property type="evidence" value="ECO:0007669"/>
    <property type="project" value="InterPro"/>
</dbReference>
<dbReference type="Pfam" id="PF06470">
    <property type="entry name" value="SMC_hinge"/>
    <property type="match status" value="1"/>
</dbReference>
<dbReference type="Gene3D" id="1.10.287.1490">
    <property type="match status" value="1"/>
</dbReference>
<dbReference type="Pfam" id="PF02463">
    <property type="entry name" value="SMC_N"/>
    <property type="match status" value="2"/>
</dbReference>
<evidence type="ECO:0000256" key="7">
    <source>
        <dbReference type="ARBA" id="ARBA00023054"/>
    </source>
</evidence>
<feature type="coiled-coil region" evidence="12">
    <location>
        <begin position="345"/>
        <end position="478"/>
    </location>
</feature>
<evidence type="ECO:0000256" key="12">
    <source>
        <dbReference type="SAM" id="Coils"/>
    </source>
</evidence>
<gene>
    <name evidence="15" type="ORF">DMAD_12015</name>
</gene>
<dbReference type="FunFam" id="3.40.50.300:FF:000481">
    <property type="entry name" value="Structural maintenance of chromosomes 4"/>
    <property type="match status" value="1"/>
</dbReference>
<feature type="compositionally biased region" description="Low complexity" evidence="13">
    <location>
        <begin position="23"/>
        <end position="35"/>
    </location>
</feature>
<dbReference type="GO" id="GO:0005634">
    <property type="term" value="C:nucleus"/>
    <property type="evidence" value="ECO:0007669"/>
    <property type="project" value="UniProtKB-SubCell"/>
</dbReference>
<evidence type="ECO:0000256" key="3">
    <source>
        <dbReference type="ARBA" id="ARBA00022618"/>
    </source>
</evidence>
<organism evidence="15 16">
    <name type="scientific">Drosophila madeirensis</name>
    <name type="common">Fruit fly</name>
    <dbReference type="NCBI Taxonomy" id="30013"/>
    <lineage>
        <taxon>Eukaryota</taxon>
        <taxon>Metazoa</taxon>
        <taxon>Ecdysozoa</taxon>
        <taxon>Arthropoda</taxon>
        <taxon>Hexapoda</taxon>
        <taxon>Insecta</taxon>
        <taxon>Pterygota</taxon>
        <taxon>Neoptera</taxon>
        <taxon>Endopterygota</taxon>
        <taxon>Diptera</taxon>
        <taxon>Brachycera</taxon>
        <taxon>Muscomorpha</taxon>
        <taxon>Ephydroidea</taxon>
        <taxon>Drosophilidae</taxon>
        <taxon>Drosophila</taxon>
        <taxon>Sophophora</taxon>
    </lineage>
</organism>
<evidence type="ECO:0000256" key="8">
    <source>
        <dbReference type="ARBA" id="ARBA00023067"/>
    </source>
</evidence>
<feature type="region of interest" description="Disordered" evidence="13">
    <location>
        <begin position="1"/>
        <end position="39"/>
    </location>
</feature>
<dbReference type="SMART" id="SM00968">
    <property type="entry name" value="SMC_hinge"/>
    <property type="match status" value="1"/>
</dbReference>
<dbReference type="Proteomes" id="UP001500889">
    <property type="component" value="Chromosome U"/>
</dbReference>
<dbReference type="Gene3D" id="1.20.1060.20">
    <property type="match status" value="1"/>
</dbReference>
<evidence type="ECO:0000256" key="4">
    <source>
        <dbReference type="ARBA" id="ARBA00022741"/>
    </source>
</evidence>
<name>A0AAU9FFI6_DROMD</name>
<dbReference type="FunFam" id="3.40.50.300:FF:000585">
    <property type="entry name" value="Structural maintenance of chromosomes 4"/>
    <property type="match status" value="1"/>
</dbReference>
<keyword evidence="8" id="KW-0226">DNA condensation</keyword>
<dbReference type="GO" id="GO:0005524">
    <property type="term" value="F:ATP binding"/>
    <property type="evidence" value="ECO:0007669"/>
    <property type="project" value="UniProtKB-KW"/>
</dbReference>
<evidence type="ECO:0000313" key="15">
    <source>
        <dbReference type="EMBL" id="BFF94349.1"/>
    </source>
</evidence>
<keyword evidence="4" id="KW-0547">Nucleotide-binding</keyword>
<evidence type="ECO:0000256" key="2">
    <source>
        <dbReference type="ARBA" id="ARBA00006005"/>
    </source>
</evidence>
<dbReference type="GO" id="GO:0000796">
    <property type="term" value="C:condensin complex"/>
    <property type="evidence" value="ECO:0007669"/>
    <property type="project" value="TreeGrafter"/>
</dbReference>
<evidence type="ECO:0000256" key="10">
    <source>
        <dbReference type="ARBA" id="ARBA00023306"/>
    </source>
</evidence>
<dbReference type="InterPro" id="IPR027417">
    <property type="entry name" value="P-loop_NTPase"/>
</dbReference>